<evidence type="ECO:0000256" key="5">
    <source>
        <dbReference type="ARBA" id="ARBA00023237"/>
    </source>
</evidence>
<keyword evidence="4" id="KW-0472">Membrane</keyword>
<evidence type="ECO:0000259" key="7">
    <source>
        <dbReference type="Pfam" id="PF07980"/>
    </source>
</evidence>
<comment type="caution">
    <text evidence="9">The sequence shown here is derived from an EMBL/GenBank/DDBJ whole genome shotgun (WGS) entry which is preliminary data.</text>
</comment>
<feature type="domain" description="RagB/SusD" evidence="7">
    <location>
        <begin position="285"/>
        <end position="579"/>
    </location>
</feature>
<dbReference type="RefSeq" id="WP_344849954.1">
    <property type="nucleotide sequence ID" value="NZ_BAABBY010000002.1"/>
</dbReference>
<dbReference type="InterPro" id="IPR033985">
    <property type="entry name" value="SusD-like_N"/>
</dbReference>
<dbReference type="InterPro" id="IPR012944">
    <property type="entry name" value="SusD_RagB_dom"/>
</dbReference>
<dbReference type="PROSITE" id="PS51257">
    <property type="entry name" value="PROKAR_LIPOPROTEIN"/>
    <property type="match status" value="1"/>
</dbReference>
<evidence type="ECO:0000256" key="1">
    <source>
        <dbReference type="ARBA" id="ARBA00004442"/>
    </source>
</evidence>
<sequence length="588" mass="66053">MKKIFLFLIAVTLFSACKKALDVDNLTAYDPDQIWNDPLLADAYLTNIYPTAFGNWNVGADRNSDQLSGIVFPQDAVTITNGGLGNWNYNPVRLVNQAILNIPKGTLPEATKNRILGEAYFLRAYFYFGMVRTYGGVPYIKIPQDRYTDELNVPRNSTKECFDFMNADLDQAITLLPKRNLPTAANWGRIDGNFALAFKARMALYKASPQFNPGNPWDNAYWADAYTVNKKAYDDLKSQGYKLVSDYANIALAERNTEVVFSVINQFPDKTASWDNGARPLSLSRGNVVAGPTLEFVKAFPMKDGKLYNDVSGKYTVSDADFLKSYWKNRDPRFEKSMVWNAKTYPVAGTVTGYRQYTALGIANALDNNGINPNSPDRSTNNNVHTGFFILKNCDLSLTQATVLQYGIDYVLMRYAEVMLNYAEAANETNHLAEALDILKQIRTRAGIEPGTDGNYGIVANTREQMRKAIMDERNIELCFEGFRFNDLRRWRMFSLLDNKGKTGLEAIAIEADGTEMALEKARSLGQASQLLEENFKYVPLAVPQSGNKINVVPDKYYFAPIQQSIIANANKLQQNKDWGGTFDPTLQ</sequence>
<accession>A0ABP8B6N8</accession>
<protein>
    <recommendedName>
        <fullName evidence="11">Outer membrane starch-binding protein</fullName>
    </recommendedName>
</protein>
<dbReference type="Gene3D" id="1.25.40.390">
    <property type="match status" value="1"/>
</dbReference>
<evidence type="ECO:0000256" key="2">
    <source>
        <dbReference type="ARBA" id="ARBA00006275"/>
    </source>
</evidence>
<proteinExistence type="inferred from homology"/>
<dbReference type="EMBL" id="BAABBY010000002">
    <property type="protein sequence ID" value="GAA4199500.1"/>
    <property type="molecule type" value="Genomic_DNA"/>
</dbReference>
<feature type="domain" description="SusD-like N-terminal" evidence="8">
    <location>
        <begin position="75"/>
        <end position="180"/>
    </location>
</feature>
<name>A0ABP8B6N8_9SPHI</name>
<evidence type="ECO:0008006" key="11">
    <source>
        <dbReference type="Google" id="ProtNLM"/>
    </source>
</evidence>
<dbReference type="Proteomes" id="UP001501772">
    <property type="component" value="Unassembled WGS sequence"/>
</dbReference>
<evidence type="ECO:0000256" key="4">
    <source>
        <dbReference type="ARBA" id="ARBA00023136"/>
    </source>
</evidence>
<evidence type="ECO:0000256" key="6">
    <source>
        <dbReference type="SAM" id="SignalP"/>
    </source>
</evidence>
<keyword evidence="5" id="KW-0998">Cell outer membrane</keyword>
<evidence type="ECO:0000313" key="10">
    <source>
        <dbReference type="Proteomes" id="UP001501772"/>
    </source>
</evidence>
<evidence type="ECO:0000313" key="9">
    <source>
        <dbReference type="EMBL" id="GAA4199500.1"/>
    </source>
</evidence>
<dbReference type="Pfam" id="PF14322">
    <property type="entry name" value="SusD-like_3"/>
    <property type="match status" value="1"/>
</dbReference>
<evidence type="ECO:0000256" key="3">
    <source>
        <dbReference type="ARBA" id="ARBA00022729"/>
    </source>
</evidence>
<feature type="signal peptide" evidence="6">
    <location>
        <begin position="1"/>
        <end position="20"/>
    </location>
</feature>
<gene>
    <name evidence="9" type="ORF">GCM10022289_09950</name>
</gene>
<reference evidence="10" key="1">
    <citation type="journal article" date="2019" name="Int. J. Syst. Evol. Microbiol.">
        <title>The Global Catalogue of Microorganisms (GCM) 10K type strain sequencing project: providing services to taxonomists for standard genome sequencing and annotation.</title>
        <authorList>
            <consortium name="The Broad Institute Genomics Platform"/>
            <consortium name="The Broad Institute Genome Sequencing Center for Infectious Disease"/>
            <person name="Wu L."/>
            <person name="Ma J."/>
        </authorList>
    </citation>
    <scope>NUCLEOTIDE SEQUENCE [LARGE SCALE GENOMIC DNA]</scope>
    <source>
        <strain evidence="10">JCM 17626</strain>
    </source>
</reference>
<feature type="chain" id="PRO_5047048527" description="Outer membrane starch-binding protein" evidence="6">
    <location>
        <begin position="21"/>
        <end position="588"/>
    </location>
</feature>
<evidence type="ECO:0000259" key="8">
    <source>
        <dbReference type="Pfam" id="PF14322"/>
    </source>
</evidence>
<dbReference type="Pfam" id="PF07980">
    <property type="entry name" value="SusD_RagB"/>
    <property type="match status" value="1"/>
</dbReference>
<keyword evidence="10" id="KW-1185">Reference proteome</keyword>
<keyword evidence="3 6" id="KW-0732">Signal</keyword>
<dbReference type="InterPro" id="IPR011990">
    <property type="entry name" value="TPR-like_helical_dom_sf"/>
</dbReference>
<comment type="similarity">
    <text evidence="2">Belongs to the SusD family.</text>
</comment>
<dbReference type="CDD" id="cd08977">
    <property type="entry name" value="SusD"/>
    <property type="match status" value="1"/>
</dbReference>
<comment type="subcellular location">
    <subcellularLocation>
        <location evidence="1">Cell outer membrane</location>
    </subcellularLocation>
</comment>
<organism evidence="9 10">
    <name type="scientific">Pedobacter jeongneungensis</name>
    <dbReference type="NCBI Taxonomy" id="947309"/>
    <lineage>
        <taxon>Bacteria</taxon>
        <taxon>Pseudomonadati</taxon>
        <taxon>Bacteroidota</taxon>
        <taxon>Sphingobacteriia</taxon>
        <taxon>Sphingobacteriales</taxon>
        <taxon>Sphingobacteriaceae</taxon>
        <taxon>Pedobacter</taxon>
    </lineage>
</organism>
<dbReference type="SUPFAM" id="SSF48452">
    <property type="entry name" value="TPR-like"/>
    <property type="match status" value="1"/>
</dbReference>